<gene>
    <name evidence="1" type="ORF">ACFQ08_38210</name>
</gene>
<keyword evidence="2" id="KW-1185">Reference proteome</keyword>
<protein>
    <submittedName>
        <fullName evidence="1">Uncharacterized protein</fullName>
    </submittedName>
</protein>
<evidence type="ECO:0000313" key="1">
    <source>
        <dbReference type="EMBL" id="MFD0890412.1"/>
    </source>
</evidence>
<reference evidence="2" key="1">
    <citation type="journal article" date="2019" name="Int. J. Syst. Evol. Microbiol.">
        <title>The Global Catalogue of Microorganisms (GCM) 10K type strain sequencing project: providing services to taxonomists for standard genome sequencing and annotation.</title>
        <authorList>
            <consortium name="The Broad Institute Genomics Platform"/>
            <consortium name="The Broad Institute Genome Sequencing Center for Infectious Disease"/>
            <person name="Wu L."/>
            <person name="Ma J."/>
        </authorList>
    </citation>
    <scope>NUCLEOTIDE SEQUENCE [LARGE SCALE GENOMIC DNA]</scope>
    <source>
        <strain evidence="2">CCUG 62974</strain>
    </source>
</reference>
<accession>A0ABW3E4X2</accession>
<sequence length="75" mass="8222">MLAQGGGGGTHQNRSERDSFAGMYAQRLGRLWAVENGLCFGRLDGADQTTLYVGRIGLADDDQRRLLIDWRAPVA</sequence>
<dbReference type="Proteomes" id="UP001597024">
    <property type="component" value="Unassembled WGS sequence"/>
</dbReference>
<dbReference type="EMBL" id="JBHTHX010002423">
    <property type="protein sequence ID" value="MFD0890412.1"/>
    <property type="molecule type" value="Genomic_DNA"/>
</dbReference>
<evidence type="ECO:0000313" key="2">
    <source>
        <dbReference type="Proteomes" id="UP001597024"/>
    </source>
</evidence>
<proteinExistence type="predicted"/>
<feature type="non-terminal residue" evidence="1">
    <location>
        <position position="75"/>
    </location>
</feature>
<comment type="caution">
    <text evidence="1">The sequence shown here is derived from an EMBL/GenBank/DDBJ whole genome shotgun (WGS) entry which is preliminary data.</text>
</comment>
<organism evidence="1 2">
    <name type="scientific">Streptosporangium algeriense</name>
    <dbReference type="NCBI Taxonomy" id="1682748"/>
    <lineage>
        <taxon>Bacteria</taxon>
        <taxon>Bacillati</taxon>
        <taxon>Actinomycetota</taxon>
        <taxon>Actinomycetes</taxon>
        <taxon>Streptosporangiales</taxon>
        <taxon>Streptosporangiaceae</taxon>
        <taxon>Streptosporangium</taxon>
    </lineage>
</organism>
<name>A0ABW3E4X2_9ACTN</name>